<proteinExistence type="predicted"/>
<reference evidence="2 3" key="1">
    <citation type="submission" date="2018-03" db="EMBL/GenBank/DDBJ databases">
        <title>Draft Genome Sequences of the Obligatory Marine Myxobacteria Enhygromyxa salina SWB005.</title>
        <authorList>
            <person name="Poehlein A."/>
            <person name="Moghaddam J.A."/>
            <person name="Harms H."/>
            <person name="Alanjari M."/>
            <person name="Koenig G.M."/>
            <person name="Daniel R."/>
            <person name="Schaeberle T.F."/>
        </authorList>
    </citation>
    <scope>NUCLEOTIDE SEQUENCE [LARGE SCALE GENOMIC DNA]</scope>
    <source>
        <strain evidence="2 3">SWB005</strain>
    </source>
</reference>
<evidence type="ECO:0000313" key="3">
    <source>
        <dbReference type="Proteomes" id="UP000237968"/>
    </source>
</evidence>
<dbReference type="InterPro" id="IPR021675">
    <property type="entry name" value="DUF3261"/>
</dbReference>
<dbReference type="EMBL" id="PVNK01000071">
    <property type="protein sequence ID" value="PRQ03687.1"/>
    <property type="molecule type" value="Genomic_DNA"/>
</dbReference>
<gene>
    <name evidence="2" type="ORF">ENSA5_13090</name>
</gene>
<name>A0A2S9YF05_9BACT</name>
<sequence length="237" mass="25950">MNHPRRPSITLAAGLGLALTLTLTLLGCHRGGASASGHEPSVEHPGQQAGAAGIGAGYPGELIPTEEFHGEFLARQKLTGTYGEHEFAFEAMLQLRGGTLTVLGLTPFGTKAFVLTQTGSEVEFEALIDRELPFPPEYMLQDIQRAWLWHVRLPWADGPPGEDPATTEVAGERVTEQWTANGLVRRSFARLDGEPAGEIRVDYIGGHRSGRPARRVVLENGWFGYRLEIETLDWRSL</sequence>
<dbReference type="RefSeq" id="WP_181197449.1">
    <property type="nucleotide sequence ID" value="NZ_PVNK01000071.1"/>
</dbReference>
<feature type="region of interest" description="Disordered" evidence="1">
    <location>
        <begin position="34"/>
        <end position="54"/>
    </location>
</feature>
<dbReference type="PROSITE" id="PS51257">
    <property type="entry name" value="PROKAR_LIPOPROTEIN"/>
    <property type="match status" value="1"/>
</dbReference>
<organism evidence="2 3">
    <name type="scientific">Enhygromyxa salina</name>
    <dbReference type="NCBI Taxonomy" id="215803"/>
    <lineage>
        <taxon>Bacteria</taxon>
        <taxon>Pseudomonadati</taxon>
        <taxon>Myxococcota</taxon>
        <taxon>Polyangia</taxon>
        <taxon>Nannocystales</taxon>
        <taxon>Nannocystaceae</taxon>
        <taxon>Enhygromyxa</taxon>
    </lineage>
</organism>
<evidence type="ECO:0000313" key="2">
    <source>
        <dbReference type="EMBL" id="PRQ03687.1"/>
    </source>
</evidence>
<protein>
    <recommendedName>
        <fullName evidence="4">Lipoprotein</fullName>
    </recommendedName>
</protein>
<evidence type="ECO:0000256" key="1">
    <source>
        <dbReference type="SAM" id="MobiDB-lite"/>
    </source>
</evidence>
<accession>A0A2S9YF05</accession>
<evidence type="ECO:0008006" key="4">
    <source>
        <dbReference type="Google" id="ProtNLM"/>
    </source>
</evidence>
<dbReference type="Proteomes" id="UP000237968">
    <property type="component" value="Unassembled WGS sequence"/>
</dbReference>
<dbReference type="AlphaFoldDB" id="A0A2S9YF05"/>
<keyword evidence="3" id="KW-1185">Reference proteome</keyword>
<dbReference type="Pfam" id="PF11659">
    <property type="entry name" value="DUF3261"/>
    <property type="match status" value="1"/>
</dbReference>
<comment type="caution">
    <text evidence="2">The sequence shown here is derived from an EMBL/GenBank/DDBJ whole genome shotgun (WGS) entry which is preliminary data.</text>
</comment>